<dbReference type="Pfam" id="PF04762">
    <property type="entry name" value="Beta-prop_ELP1_1st"/>
    <property type="match status" value="1"/>
</dbReference>
<dbReference type="GO" id="GO:0006123">
    <property type="term" value="P:mitochondrial electron transport, cytochrome c to oxygen"/>
    <property type="evidence" value="ECO:0007669"/>
    <property type="project" value="InterPro"/>
</dbReference>
<dbReference type="Pfam" id="PF23797">
    <property type="entry name" value="Beta-prop_ELP1_2nd"/>
    <property type="match status" value="1"/>
</dbReference>
<evidence type="ECO:0000259" key="7">
    <source>
        <dbReference type="Pfam" id="PF04762"/>
    </source>
</evidence>
<feature type="compositionally biased region" description="Polar residues" evidence="6">
    <location>
        <begin position="1197"/>
        <end position="1207"/>
    </location>
</feature>
<dbReference type="GO" id="GO:0005739">
    <property type="term" value="C:mitochondrion"/>
    <property type="evidence" value="ECO:0007669"/>
    <property type="project" value="GOC"/>
</dbReference>
<evidence type="ECO:0000259" key="8">
    <source>
        <dbReference type="Pfam" id="PF23797"/>
    </source>
</evidence>
<evidence type="ECO:0000256" key="4">
    <source>
        <dbReference type="ARBA" id="ARBA00022694"/>
    </source>
</evidence>
<dbReference type="InterPro" id="IPR056166">
    <property type="entry name" value="TPR_ELP1"/>
</dbReference>
<dbReference type="SUPFAM" id="SSF82171">
    <property type="entry name" value="DPP6 N-terminal domain-like"/>
    <property type="match status" value="1"/>
</dbReference>
<evidence type="ECO:0000313" key="12">
    <source>
        <dbReference type="EMBL" id="KAF2651350.1"/>
    </source>
</evidence>
<keyword evidence="3 5" id="KW-0963">Cytoplasm</keyword>
<organism evidence="12 13">
    <name type="scientific">Lophiostoma macrostomum CBS 122681</name>
    <dbReference type="NCBI Taxonomy" id="1314788"/>
    <lineage>
        <taxon>Eukaryota</taxon>
        <taxon>Fungi</taxon>
        <taxon>Dikarya</taxon>
        <taxon>Ascomycota</taxon>
        <taxon>Pezizomycotina</taxon>
        <taxon>Dothideomycetes</taxon>
        <taxon>Pleosporomycetidae</taxon>
        <taxon>Pleosporales</taxon>
        <taxon>Lophiostomataceae</taxon>
        <taxon>Lophiostoma</taxon>
    </lineage>
</organism>
<dbReference type="PIRSF" id="PIRSF017233">
    <property type="entry name" value="IKAP"/>
    <property type="match status" value="1"/>
</dbReference>
<feature type="domain" description="ELP1 alpha-solenoid" evidence="10">
    <location>
        <begin position="749"/>
        <end position="952"/>
    </location>
</feature>
<comment type="function">
    <text evidence="5">Component of the elongator complex which is required for multiple tRNA modifications, including mcm5U (5-methoxycarbonylmethyl uridine), mcm5s2U (5-methoxycarbonylmethyl-2-thiouridine), and ncm5U (5-carbamoylmethyl uridine). The elongator complex catalyzes formation of carboxymethyluridine in the wobble base at position 34 in tRNAs.</text>
</comment>
<feature type="domain" description="ELP1 first N-terminal beta-propeller" evidence="7">
    <location>
        <begin position="70"/>
        <end position="434"/>
    </location>
</feature>
<dbReference type="GO" id="GO:0000049">
    <property type="term" value="F:tRNA binding"/>
    <property type="evidence" value="ECO:0007669"/>
    <property type="project" value="TreeGrafter"/>
</dbReference>
<dbReference type="GO" id="GO:0033588">
    <property type="term" value="C:elongator holoenzyme complex"/>
    <property type="evidence" value="ECO:0007669"/>
    <property type="project" value="InterPro"/>
</dbReference>
<evidence type="ECO:0000256" key="3">
    <source>
        <dbReference type="ARBA" id="ARBA00022490"/>
    </source>
</evidence>
<dbReference type="GO" id="GO:0005634">
    <property type="term" value="C:nucleus"/>
    <property type="evidence" value="ECO:0007669"/>
    <property type="project" value="UniProtKB-SubCell"/>
</dbReference>
<evidence type="ECO:0000259" key="9">
    <source>
        <dbReference type="Pfam" id="PF23878"/>
    </source>
</evidence>
<name>A0A6A6SUU0_9PLEO</name>
<comment type="pathway">
    <text evidence="1">tRNA modification; 5-methoxycarbonylmethyl-2-thiouridine-tRNA biosynthesis.</text>
</comment>
<dbReference type="PANTHER" id="PTHR12747:SF0">
    <property type="entry name" value="ELONGATOR COMPLEX PROTEIN 1"/>
    <property type="match status" value="1"/>
</dbReference>
<sequence>MLARAAFRATASPTLVARRGFQSTRAQFSSPYHYPEGPRSNLPFDPLKRGFAIKFWAYAPAECPGQLTRMRNLRIVGRSLPRFSGHNPLPLTSTAWDAASNAIVCAFGPSESRAVIELKRLHHDRHNVEERLESIASWDAPCPLPSLLCDSILNLHHFSDSATTCLVLAGGDIILVRENPLPNEELIEIVGSIDTGISAAAWSPDEELLVIATQADTLLLMSRDIENISNITLSPDDVNVSNHVSVGWGKKETQFKGKRAKALQDPTVPERIDEGVLSQFEDHSVTISWRGDGAYFAVNSVEQERRRMIRIYSREGQLDSVSEPVDGLEGALSWRPSGNLIAGTKRNDSGIEVVFFERNGLRHGQFDLRLTPEELEALKKPLTLRWNTDSNVLAVSYPDKVQLWTMSNYHYYLKQELAMPHDTAHTVMCNWHSERPLSLALSTAESLQLLDYLFTTSAGSVVPPNDYGLVASIDGLSLKLTPLRIANVPPPMSLLKLELHTKPMDVAISKSGTRVAIVSAEDLAVYSLDLSKRPVAVPTLLWRSNAINGHNTRHVAFLGDEHVCVLSDSWEGEETNLWISFGEELLDRGVISDMGLPSTFIPSVDYEKLYLQYQDASVYEISPEDAPSMPVHRFPSFAPETRIAIQDKKPLCFGLTRTGILYANDRILVRNCTSFVVTSAHLIFTTTQHLLKFVHLVDVDELEVPSDEPQKDERCRSIERGARIVTVMPTSYTVVLQMPRGNLETIYPRALVLAAIRRSIEADQYGEAFITCRNQRVDMNILHDHDPERFITGVSNIVAQITRVEHIDLLLSQLRNEDVSETMYKETLKTKDQMAKSKQDAPTIESKVNRICDAFLSVLNQRQYKGTHLQNIITAHVCKVPADLESGLEVIGKLHEAQDALTERAAEHICFLADVNQLYDTSLGMYNLELALLIAQQSQKDPREYLPHLQSLQAMSPIRRKFAIDDQLGRHAKALSHLKDLDEFAEACRYIQHHALYAQALELYQYETAKLKEIMRLYAEHLAATNKHRESAIAYEYLSDHANAWPEYKSANMWEEALSSASLALVSEQELRNLAESLAEDLTTSKSYLAASTITLQYLSDLPSALRLLCRGSHFSTAIRLATLHKQPGLVEEVIDPGLIERSAEMTELLAEMKGQLAAQVPRLLELRKKKAEDPMAYLAGEVVGDGAVDIPDNLSVAPTETTSGGTFMTRYTGRSGTTGTLNTTTTRRTSKKKRQEERKRARGKKGTVYEEEYLVNSIERLIARANSLGDEVERLVEGLVRRGMRERASAVQRSLAEVVEGCEGAVAEVYKVETEGEGQGDGLGGVEAHGGQGIGGLGGGEAAFRPMGADATLWASMEEVSKKREAPVVKAFGKLSLLG</sequence>
<feature type="domain" description="ELP1 N-terminal second beta-propeller" evidence="8">
    <location>
        <begin position="473"/>
        <end position="725"/>
    </location>
</feature>
<dbReference type="GO" id="GO:0002926">
    <property type="term" value="P:tRNA wobble base 5-methoxycarbonylmethyl-2-thiouridinylation"/>
    <property type="evidence" value="ECO:0007669"/>
    <property type="project" value="TreeGrafter"/>
</dbReference>
<feature type="region of interest" description="Disordered" evidence="6">
    <location>
        <begin position="1197"/>
        <end position="1245"/>
    </location>
</feature>
<feature type="domain" description="ELP1 TPR" evidence="9">
    <location>
        <begin position="960"/>
        <end position="1120"/>
    </location>
</feature>
<comment type="similarity">
    <text evidence="2 5">Belongs to the ELP1/IKA1 family.</text>
</comment>
<dbReference type="InterPro" id="IPR056167">
    <property type="entry name" value="A-sol_ELP1"/>
</dbReference>
<protein>
    <recommendedName>
        <fullName evidence="5">Elongator complex protein 1</fullName>
    </recommendedName>
</protein>
<dbReference type="OrthoDB" id="40048at2759"/>
<evidence type="ECO:0000256" key="1">
    <source>
        <dbReference type="ARBA" id="ARBA00005043"/>
    </source>
</evidence>
<feature type="domain" description="ELP1 three-helical bundle" evidence="11">
    <location>
        <begin position="1130"/>
        <end position="1310"/>
    </location>
</feature>
<dbReference type="InterPro" id="IPR004202">
    <property type="entry name" value="COX7C/Cox8"/>
</dbReference>
<comment type="subcellular location">
    <subcellularLocation>
        <location evidence="5">Cytoplasm</location>
    </subcellularLocation>
    <subcellularLocation>
        <location evidence="5">Nucleus</location>
    </subcellularLocation>
</comment>
<keyword evidence="4" id="KW-0819">tRNA processing</keyword>
<dbReference type="GO" id="GO:0005829">
    <property type="term" value="C:cytosol"/>
    <property type="evidence" value="ECO:0007669"/>
    <property type="project" value="TreeGrafter"/>
</dbReference>
<evidence type="ECO:0000256" key="5">
    <source>
        <dbReference type="PIRNR" id="PIRNR017233"/>
    </source>
</evidence>
<dbReference type="InterPro" id="IPR056165">
    <property type="entry name" value="Beta-prop_ELP1_2nd"/>
</dbReference>
<dbReference type="InterPro" id="IPR056164">
    <property type="entry name" value="Beta-prop_ELP1_1st"/>
</dbReference>
<reference evidence="12" key="1">
    <citation type="journal article" date="2020" name="Stud. Mycol.">
        <title>101 Dothideomycetes genomes: a test case for predicting lifestyles and emergence of pathogens.</title>
        <authorList>
            <person name="Haridas S."/>
            <person name="Albert R."/>
            <person name="Binder M."/>
            <person name="Bloem J."/>
            <person name="Labutti K."/>
            <person name="Salamov A."/>
            <person name="Andreopoulos B."/>
            <person name="Baker S."/>
            <person name="Barry K."/>
            <person name="Bills G."/>
            <person name="Bluhm B."/>
            <person name="Cannon C."/>
            <person name="Castanera R."/>
            <person name="Culley D."/>
            <person name="Daum C."/>
            <person name="Ezra D."/>
            <person name="Gonzalez J."/>
            <person name="Henrissat B."/>
            <person name="Kuo A."/>
            <person name="Liang C."/>
            <person name="Lipzen A."/>
            <person name="Lutzoni F."/>
            <person name="Magnuson J."/>
            <person name="Mondo S."/>
            <person name="Nolan M."/>
            <person name="Ohm R."/>
            <person name="Pangilinan J."/>
            <person name="Park H.-J."/>
            <person name="Ramirez L."/>
            <person name="Alfaro M."/>
            <person name="Sun H."/>
            <person name="Tritt A."/>
            <person name="Yoshinaga Y."/>
            <person name="Zwiers L.-H."/>
            <person name="Turgeon B."/>
            <person name="Goodwin S."/>
            <person name="Spatafora J."/>
            <person name="Crous P."/>
            <person name="Grigoriev I."/>
        </authorList>
    </citation>
    <scope>NUCLEOTIDE SEQUENCE</scope>
    <source>
        <strain evidence="12">CBS 122681</strain>
    </source>
</reference>
<keyword evidence="12" id="KW-0418">Kinase</keyword>
<accession>A0A6A6SUU0</accession>
<evidence type="ECO:0000256" key="2">
    <source>
        <dbReference type="ARBA" id="ARBA00006086"/>
    </source>
</evidence>
<dbReference type="EMBL" id="MU004428">
    <property type="protein sequence ID" value="KAF2651350.1"/>
    <property type="molecule type" value="Genomic_DNA"/>
</dbReference>
<evidence type="ECO:0000256" key="6">
    <source>
        <dbReference type="SAM" id="MobiDB-lite"/>
    </source>
</evidence>
<dbReference type="InterPro" id="IPR056169">
    <property type="entry name" value="HB_ELP1"/>
</dbReference>
<dbReference type="Pfam" id="PF23936">
    <property type="entry name" value="HB_ELP1"/>
    <property type="match status" value="1"/>
</dbReference>
<proteinExistence type="inferred from homology"/>
<dbReference type="UniPathway" id="UPA00988"/>
<dbReference type="Pfam" id="PF02935">
    <property type="entry name" value="COX7C"/>
    <property type="match status" value="1"/>
</dbReference>
<keyword evidence="5" id="KW-0539">Nucleus</keyword>
<keyword evidence="13" id="KW-1185">Reference proteome</keyword>
<evidence type="ECO:0000259" key="10">
    <source>
        <dbReference type="Pfam" id="PF23925"/>
    </source>
</evidence>
<dbReference type="GO" id="GO:0016301">
    <property type="term" value="F:kinase activity"/>
    <property type="evidence" value="ECO:0007669"/>
    <property type="project" value="UniProtKB-KW"/>
</dbReference>
<keyword evidence="12" id="KW-0808">Transferase</keyword>
<dbReference type="Pfam" id="PF23925">
    <property type="entry name" value="A-sol_ELP1"/>
    <property type="match status" value="1"/>
</dbReference>
<dbReference type="PANTHER" id="PTHR12747">
    <property type="entry name" value="ELONGATOR COMPLEX PROTEIN 1"/>
    <property type="match status" value="1"/>
</dbReference>
<feature type="compositionally biased region" description="Low complexity" evidence="6">
    <location>
        <begin position="1210"/>
        <end position="1228"/>
    </location>
</feature>
<dbReference type="Proteomes" id="UP000799324">
    <property type="component" value="Unassembled WGS sequence"/>
</dbReference>
<evidence type="ECO:0000259" key="11">
    <source>
        <dbReference type="Pfam" id="PF23936"/>
    </source>
</evidence>
<dbReference type="Pfam" id="PF23878">
    <property type="entry name" value="TPR_ELP1"/>
    <property type="match status" value="1"/>
</dbReference>
<evidence type="ECO:0000313" key="13">
    <source>
        <dbReference type="Proteomes" id="UP000799324"/>
    </source>
</evidence>
<gene>
    <name evidence="12" type="ORF">K491DRAFT_770586</name>
</gene>
<dbReference type="InterPro" id="IPR006849">
    <property type="entry name" value="Elp1"/>
</dbReference>